<dbReference type="AlphaFoldDB" id="A0A0A9B9Y6"/>
<protein>
    <submittedName>
        <fullName evidence="1">Uncharacterized protein</fullName>
    </submittedName>
</protein>
<sequence>MLQTNKKLSQFIMKATVF</sequence>
<dbReference type="EMBL" id="GBRH01239850">
    <property type="protein sequence ID" value="JAD58045.1"/>
    <property type="molecule type" value="Transcribed_RNA"/>
</dbReference>
<organism evidence="1">
    <name type="scientific">Arundo donax</name>
    <name type="common">Giant reed</name>
    <name type="synonym">Donax arundinaceus</name>
    <dbReference type="NCBI Taxonomy" id="35708"/>
    <lineage>
        <taxon>Eukaryota</taxon>
        <taxon>Viridiplantae</taxon>
        <taxon>Streptophyta</taxon>
        <taxon>Embryophyta</taxon>
        <taxon>Tracheophyta</taxon>
        <taxon>Spermatophyta</taxon>
        <taxon>Magnoliopsida</taxon>
        <taxon>Liliopsida</taxon>
        <taxon>Poales</taxon>
        <taxon>Poaceae</taxon>
        <taxon>PACMAD clade</taxon>
        <taxon>Arundinoideae</taxon>
        <taxon>Arundineae</taxon>
        <taxon>Arundo</taxon>
    </lineage>
</organism>
<name>A0A0A9B9Y6_ARUDO</name>
<accession>A0A0A9B9Y6</accession>
<evidence type="ECO:0000313" key="1">
    <source>
        <dbReference type="EMBL" id="JAD58045.1"/>
    </source>
</evidence>
<proteinExistence type="predicted"/>
<reference evidence="1" key="2">
    <citation type="journal article" date="2015" name="Data Brief">
        <title>Shoot transcriptome of the giant reed, Arundo donax.</title>
        <authorList>
            <person name="Barrero R.A."/>
            <person name="Guerrero F.D."/>
            <person name="Moolhuijzen P."/>
            <person name="Goolsby J.A."/>
            <person name="Tidwell J."/>
            <person name="Bellgard S.E."/>
            <person name="Bellgard M.I."/>
        </authorList>
    </citation>
    <scope>NUCLEOTIDE SEQUENCE</scope>
    <source>
        <tissue evidence="1">Shoot tissue taken approximately 20 cm above the soil surface</tissue>
    </source>
</reference>
<reference evidence="1" key="1">
    <citation type="submission" date="2014-09" db="EMBL/GenBank/DDBJ databases">
        <authorList>
            <person name="Magalhaes I.L.F."/>
            <person name="Oliveira U."/>
            <person name="Santos F.R."/>
            <person name="Vidigal T.H.D.A."/>
            <person name="Brescovit A.D."/>
            <person name="Santos A.J."/>
        </authorList>
    </citation>
    <scope>NUCLEOTIDE SEQUENCE</scope>
    <source>
        <tissue evidence="1">Shoot tissue taken approximately 20 cm above the soil surface</tissue>
    </source>
</reference>